<comment type="caution">
    <text evidence="2">The sequence shown here is derived from an EMBL/GenBank/DDBJ whole genome shotgun (WGS) entry which is preliminary data.</text>
</comment>
<reference evidence="2" key="1">
    <citation type="journal article" date="2021" name="PeerJ">
        <title>Extensive microbial diversity within the chicken gut microbiome revealed by metagenomics and culture.</title>
        <authorList>
            <person name="Gilroy R."/>
            <person name="Ravi A."/>
            <person name="Getino M."/>
            <person name="Pursley I."/>
            <person name="Horton D.L."/>
            <person name="Alikhan N.F."/>
            <person name="Baker D."/>
            <person name="Gharbi K."/>
            <person name="Hall N."/>
            <person name="Watson M."/>
            <person name="Adriaenssens E.M."/>
            <person name="Foster-Nyarko E."/>
            <person name="Jarju S."/>
            <person name="Secka A."/>
            <person name="Antonio M."/>
            <person name="Oren A."/>
            <person name="Chaudhuri R.R."/>
            <person name="La Ragione R."/>
            <person name="Hildebrand F."/>
            <person name="Pallen M.J."/>
        </authorList>
    </citation>
    <scope>NUCLEOTIDE SEQUENCE</scope>
    <source>
        <strain evidence="2">G3-2149</strain>
    </source>
</reference>
<dbReference type="EMBL" id="JAHLFU010000205">
    <property type="protein sequence ID" value="MBU3854109.1"/>
    <property type="molecule type" value="Genomic_DNA"/>
</dbReference>
<protein>
    <submittedName>
        <fullName evidence="2">Uncharacterized protein</fullName>
    </submittedName>
</protein>
<sequence>MKHAKLNHNKQFMFGIMAMALVVIGVVILFWLWCFPMGNADTPEAKRYAIHLVGFQGDSLQVSLDDQVLLDGAVDGDTCILGSDYPEKQAVLMVGSFRTDELVTFEITDEDSPVTVWRENDEIKMRKK</sequence>
<reference evidence="2" key="2">
    <citation type="submission" date="2021-04" db="EMBL/GenBank/DDBJ databases">
        <authorList>
            <person name="Gilroy R."/>
        </authorList>
    </citation>
    <scope>NUCLEOTIDE SEQUENCE</scope>
    <source>
        <strain evidence="2">G3-2149</strain>
    </source>
</reference>
<name>A0A9E2L7M8_9BACT</name>
<organism evidence="2 3">
    <name type="scientific">Candidatus Paraprevotella stercoravium</name>
    <dbReference type="NCBI Taxonomy" id="2838725"/>
    <lineage>
        <taxon>Bacteria</taxon>
        <taxon>Pseudomonadati</taxon>
        <taxon>Bacteroidota</taxon>
        <taxon>Bacteroidia</taxon>
        <taxon>Bacteroidales</taxon>
        <taxon>Prevotellaceae</taxon>
        <taxon>Paraprevotella</taxon>
    </lineage>
</organism>
<evidence type="ECO:0000313" key="3">
    <source>
        <dbReference type="Proteomes" id="UP000823865"/>
    </source>
</evidence>
<keyword evidence="1" id="KW-0812">Transmembrane</keyword>
<keyword evidence="1" id="KW-0472">Membrane</keyword>
<gene>
    <name evidence="2" type="ORF">H9789_09925</name>
</gene>
<dbReference type="AlphaFoldDB" id="A0A9E2L7M8"/>
<keyword evidence="1" id="KW-1133">Transmembrane helix</keyword>
<dbReference type="Proteomes" id="UP000823865">
    <property type="component" value="Unassembled WGS sequence"/>
</dbReference>
<evidence type="ECO:0000313" key="2">
    <source>
        <dbReference type="EMBL" id="MBU3854109.1"/>
    </source>
</evidence>
<proteinExistence type="predicted"/>
<feature type="transmembrane region" description="Helical" evidence="1">
    <location>
        <begin position="12"/>
        <end position="33"/>
    </location>
</feature>
<accession>A0A9E2L7M8</accession>
<evidence type="ECO:0000256" key="1">
    <source>
        <dbReference type="SAM" id="Phobius"/>
    </source>
</evidence>